<keyword evidence="1" id="KW-0812">Transmembrane</keyword>
<keyword evidence="1" id="KW-0472">Membrane</keyword>
<comment type="caution">
    <text evidence="2">The sequence shown here is derived from an EMBL/GenBank/DDBJ whole genome shotgun (WGS) entry which is preliminary data.</text>
</comment>
<dbReference type="AlphaFoldDB" id="A0A0Q3SJJ1"/>
<accession>A0A0Q3SJJ1</accession>
<dbReference type="PATRIC" id="fig|1637975.4.peg.3056"/>
<sequence>MSDRINFDDIIKKSILNSDTFTSVSVLEIFFGTLASFIVGLFIYYVYKKTFRSVVYSHNFNVTLVLMTMITSLVIMTISTNIVLSLGMVGALSIVRFRTALKDPLDIVFLFWAITAGIAIGANVYPVAIFGSIFISIAVFFLSKKKWKDETYLLVIHYDEMAYDEIKAQVVKFNYDLKSKIVRNNWTELTLKIKLKVDNTAFVHKLSNLEGVKDVSLVQYSGDYAS</sequence>
<dbReference type="STRING" id="1637975.AN957_15765"/>
<organism evidence="2 3">
    <name type="scientific">Cytobacillus solani</name>
    <dbReference type="NCBI Taxonomy" id="1637975"/>
    <lineage>
        <taxon>Bacteria</taxon>
        <taxon>Bacillati</taxon>
        <taxon>Bacillota</taxon>
        <taxon>Bacilli</taxon>
        <taxon>Bacillales</taxon>
        <taxon>Bacillaceae</taxon>
        <taxon>Cytobacillus</taxon>
    </lineage>
</organism>
<dbReference type="Proteomes" id="UP000050996">
    <property type="component" value="Unassembled WGS sequence"/>
</dbReference>
<protein>
    <recommendedName>
        <fullName evidence="4">DUF4956 domain-containing protein</fullName>
    </recommendedName>
</protein>
<feature type="transmembrane region" description="Helical" evidence="1">
    <location>
        <begin position="29"/>
        <end position="47"/>
    </location>
</feature>
<keyword evidence="1" id="KW-1133">Transmembrane helix</keyword>
<name>A0A0Q3SJJ1_9BACI</name>
<dbReference type="Pfam" id="PF16316">
    <property type="entry name" value="DUF4956"/>
    <property type="match status" value="1"/>
</dbReference>
<evidence type="ECO:0000313" key="2">
    <source>
        <dbReference type="EMBL" id="KQL19876.1"/>
    </source>
</evidence>
<dbReference type="InterPro" id="IPR032531">
    <property type="entry name" value="DUF4956"/>
</dbReference>
<feature type="transmembrane region" description="Helical" evidence="1">
    <location>
        <begin position="59"/>
        <end position="89"/>
    </location>
</feature>
<evidence type="ECO:0000313" key="3">
    <source>
        <dbReference type="Proteomes" id="UP000050996"/>
    </source>
</evidence>
<keyword evidence="3" id="KW-1185">Reference proteome</keyword>
<reference evidence="2 3" key="1">
    <citation type="submission" date="2015-09" db="EMBL/GenBank/DDBJ databases">
        <title>Genome sequencing project for genomic taxonomy and phylogenomics of Bacillus-like bacteria.</title>
        <authorList>
            <person name="Liu B."/>
            <person name="Wang J."/>
            <person name="Zhu Y."/>
            <person name="Liu G."/>
            <person name="Chen Q."/>
            <person name="Chen Z."/>
            <person name="Lan J."/>
            <person name="Che J."/>
            <person name="Ge C."/>
            <person name="Shi H."/>
            <person name="Pan Z."/>
            <person name="Liu X."/>
        </authorList>
    </citation>
    <scope>NUCLEOTIDE SEQUENCE [LARGE SCALE GENOMIC DNA]</scope>
    <source>
        <strain evidence="2 3">FJAT-18043</strain>
    </source>
</reference>
<evidence type="ECO:0000256" key="1">
    <source>
        <dbReference type="SAM" id="Phobius"/>
    </source>
</evidence>
<gene>
    <name evidence="2" type="ORF">AN957_15765</name>
</gene>
<evidence type="ECO:0008006" key="4">
    <source>
        <dbReference type="Google" id="ProtNLM"/>
    </source>
</evidence>
<proteinExistence type="predicted"/>
<dbReference type="EMBL" id="LJIX01000006">
    <property type="protein sequence ID" value="KQL19876.1"/>
    <property type="molecule type" value="Genomic_DNA"/>
</dbReference>
<feature type="transmembrane region" description="Helical" evidence="1">
    <location>
        <begin position="109"/>
        <end position="142"/>
    </location>
</feature>
<dbReference type="RefSeq" id="WP_056685048.1">
    <property type="nucleotide sequence ID" value="NZ_LJIX01000006.1"/>
</dbReference>